<dbReference type="EMBL" id="MWWZ01000005">
    <property type="protein sequence ID" value="OZG68618.1"/>
    <property type="molecule type" value="Genomic_DNA"/>
</dbReference>
<evidence type="ECO:0000256" key="3">
    <source>
        <dbReference type="ARBA" id="ARBA00023326"/>
    </source>
</evidence>
<evidence type="ECO:0000313" key="6">
    <source>
        <dbReference type="EMBL" id="OZG68618.1"/>
    </source>
</evidence>
<keyword evidence="2" id="KW-0326">Glycosidase</keyword>
<dbReference type="InterPro" id="IPR036116">
    <property type="entry name" value="FN3_sf"/>
</dbReference>
<dbReference type="SMART" id="SM00060">
    <property type="entry name" value="FN3"/>
    <property type="match status" value="2"/>
</dbReference>
<dbReference type="GO" id="GO:0000272">
    <property type="term" value="P:polysaccharide catabolic process"/>
    <property type="evidence" value="ECO:0007669"/>
    <property type="project" value="UniProtKB-KW"/>
</dbReference>
<keyword evidence="3" id="KW-0624">Polysaccharide degradation</keyword>
<dbReference type="Proteomes" id="UP000216057">
    <property type="component" value="Unassembled WGS sequence"/>
</dbReference>
<dbReference type="SUPFAM" id="SSF49265">
    <property type="entry name" value="Fibronectin type III"/>
    <property type="match status" value="1"/>
</dbReference>
<evidence type="ECO:0000259" key="5">
    <source>
        <dbReference type="PROSITE" id="PS50853"/>
    </source>
</evidence>
<evidence type="ECO:0000313" key="8">
    <source>
        <dbReference type="Proteomes" id="UP000216057"/>
    </source>
</evidence>
<gene>
    <name evidence="7" type="ORF">BE0216_10050</name>
    <name evidence="6" type="ORF">BEUL_0928</name>
</gene>
<dbReference type="InterPro" id="IPR050964">
    <property type="entry name" value="Striated_Muscle_Regulatory"/>
</dbReference>
<feature type="domain" description="Fibronectin type-III" evidence="5">
    <location>
        <begin position="1491"/>
        <end position="1585"/>
    </location>
</feature>
<evidence type="ECO:0000256" key="4">
    <source>
        <dbReference type="SAM" id="MobiDB-lite"/>
    </source>
</evidence>
<evidence type="ECO:0000313" key="7">
    <source>
        <dbReference type="EMBL" id="QOL32739.1"/>
    </source>
</evidence>
<keyword evidence="1" id="KW-0677">Repeat</keyword>
<evidence type="ECO:0000256" key="2">
    <source>
        <dbReference type="ARBA" id="ARBA00023295"/>
    </source>
</evidence>
<keyword evidence="2" id="KW-0378">Hydrolase</keyword>
<evidence type="ECO:0000313" key="9">
    <source>
        <dbReference type="Proteomes" id="UP000593943"/>
    </source>
</evidence>
<evidence type="ECO:0000256" key="1">
    <source>
        <dbReference type="ARBA" id="ARBA00022737"/>
    </source>
</evidence>
<proteinExistence type="predicted"/>
<reference evidence="6 8" key="1">
    <citation type="journal article" date="2017" name="BMC Genomics">
        <title>Comparative genomic and phylogenomic analyses of the Bifidobacteriaceae family.</title>
        <authorList>
            <person name="Lugli G.A."/>
            <person name="Milani C."/>
            <person name="Turroni F."/>
            <person name="Duranti S."/>
            <person name="Mancabelli L."/>
            <person name="Mangifesta M."/>
            <person name="Ferrario C."/>
            <person name="Modesto M."/>
            <person name="Mattarelli P."/>
            <person name="Jiri K."/>
            <person name="van Sinderen D."/>
            <person name="Ventura M."/>
        </authorList>
    </citation>
    <scope>NUCLEOTIDE SEQUENCE [LARGE SCALE GENOMIC DNA]</scope>
    <source>
        <strain evidence="6 8">DSM 100216</strain>
    </source>
</reference>
<feature type="domain" description="Fibronectin type-III" evidence="5">
    <location>
        <begin position="1586"/>
        <end position="1682"/>
    </location>
</feature>
<dbReference type="InterPro" id="IPR003961">
    <property type="entry name" value="FN3_dom"/>
</dbReference>
<dbReference type="CDD" id="cd00063">
    <property type="entry name" value="FN3"/>
    <property type="match status" value="2"/>
</dbReference>
<feature type="compositionally biased region" description="Basic and acidic residues" evidence="4">
    <location>
        <begin position="1319"/>
        <end position="1328"/>
    </location>
</feature>
<dbReference type="EMBL" id="CP062938">
    <property type="protein sequence ID" value="QOL32739.1"/>
    <property type="molecule type" value="Genomic_DNA"/>
</dbReference>
<dbReference type="Gene3D" id="2.60.40.10">
    <property type="entry name" value="Immunoglobulins"/>
    <property type="match status" value="3"/>
</dbReference>
<dbReference type="GO" id="GO:0016798">
    <property type="term" value="F:hydrolase activity, acting on glycosyl bonds"/>
    <property type="evidence" value="ECO:0007669"/>
    <property type="project" value="UniProtKB-KW"/>
</dbReference>
<dbReference type="Pfam" id="PF00041">
    <property type="entry name" value="fn3"/>
    <property type="match status" value="1"/>
</dbReference>
<keyword evidence="9" id="KW-1185">Reference proteome</keyword>
<dbReference type="Pfam" id="PF17963">
    <property type="entry name" value="Big_9"/>
    <property type="match status" value="4"/>
</dbReference>
<keyword evidence="3" id="KW-0119">Carbohydrate metabolism</keyword>
<dbReference type="PANTHER" id="PTHR13817">
    <property type="entry name" value="TITIN"/>
    <property type="match status" value="1"/>
</dbReference>
<dbReference type="OrthoDB" id="5241356at2"/>
<sequence>MMTRRHRIRDARRRLFSIAASRWTLPAVALVAMLALAAGAIIISSVTRQHVRLDDGTVWVSSLTQGAAARFNVRNREADASVPASAARFDIIQHDGVTILTEPGRLISITASTVSTGAVVDTSSAAIAAIGGDVIAILNTMTGDVWAGTTTGLDALTPNSEPPCMRLGSGGRIAVDANGHVYGYRPKDGMVLRLDSPDGGEPEQLASLTGGRFTHADGFTVIDGVPVIVTGGTVLFPHGSAVVDDAGTLALQSPPSDGRQHGWVAAASDRGLAIIDLDSADPTPLVFRTGGRADAARPAAVAGCVYAAWSQNANNYLRWCAPDADYDSTDLLTLESVRAGSELVFRTNHRLVVLNDVTNGTVWNTDGSTAAVTIQWDAMRVEEAERERGHTGSADNHREFSTVCSAQSERFAAVDDEFGVRAGGSRIIDVLRNDELGDCSVLRITTVGTPDHTDVSVHTVYDGRYLQVDAAGATAGTARFRYDISDGRGQTASATVVVAIAGTGNHAPVQSDMPPHIDVEQGATYTTDALAGFIDPDGDPMTLTSAVTPHTDQVAVSIRADGQLVFDAGSLSSGRVGVEVTVSDGRSTGTGIVYFSVKPANTLAAVIDPVVRQTTPNTDTTIDLTPYVHGTSSQPARLTQADSLEDGGGAHVEARADDMSLVFRASGIGTHYVSYTITQGMVPAIGLVRVEVSPATAEHSEPTVANDVTTLASDLTAIVEPLANDADPMGGVLAVTEVHADEDSGITAAMVGNKRVYLTARQAPTTPVSISYTAANAAGTATGVIVALPPIWPTAARAPKADDIVARVRTGGIITVDVLDHVTAADNTSVRVRDDLRVDEAAFRGLAFVSDGTVRYQASGEPGVYDIIYTVEDASGNTASATITVAVHARDAASKAVPTPRAVEAQAAAGRRTRIPIDLVGIDGDGDDVQLLGLGNTAPRLGRIVEVGSDFMVYEAYADSRGTDVFTYAVEDWTGQRAQARIRVGVFHASTGSGVMARDDAVTLRPNTSVAVPVTHNDIAGDDAELAIDPRLDAQGVEDARVDGDLIAFTAPSQPGTAHIAYTVVDKAGLRDTGTLHVTVDPNTDIESPTAYDYRVPSAATIDKRSVDVDVSAWIANPSGSVDDLRVDVHASARNHARLTGGEGSTTIRVDLTDEARAVPYTVTNTAYGITATAFIHVPAYGVFPPTPRPKAPPLTVNAGEFIDIAIADYVRVGAGKRPYVADVGSVSATKAADGDLLVDDETLRFTALTDYAGPASITFTAVDGRGGADSAIINSAVITLPITVIGRDAPAPTFSSATIEVEAGADATVIDLTALTRPTDDSTDGGRRYSYSGAPTSDESISATVTATGSLRVRAVAAAKPGTTAFIPIAIGYARGTVHAGMTVRVVASTKPLARIGNTTVQIRAGSNVSVDLLSEAYNPFPDTALRAVSCTDSQDSVITVECAPSGVIDIHAAADTGASATTVLVTVRDATDTREREVTAGITVTIVDKPEAPLLSPVAGTAENGRVTLRWTPGSANGEAVDEYRVSWSGGGTGERLCGTATQCVVDGLVNGRRYIFTVAAHNAVGWSGESHAVAATPDTKPSAPTEVAVIGGHRQAKVRWSAPEGDFTAVTGYTVTLTLSNGHTLVRQTNGLSHTFVIDNERITDGVTATATVTAANAIGDGPASAPSSPSVVWGTPDGIDGLVSATQDERNADSVTVGLHELPDMRNAGCEALRFTVGQASAATSCETLSTSLRIASSDFGRRLDATVTVVPKRSGVDAPAASVTVTPVYTPSPPSEARVIRDEGVCTVSARSSDPTHNDGMLITRHGVPITGFSYSIDEWDSCGSVEVRQVFRGQSSDAVTASNTDVWKVVPVFRTDYRPMWSGRNRLVFHPDAMVNAWGQPVTATIMVMRGGDVIASTDSPRSLDSTIALDLPDASDESLTWAIKLTADEPILRAEARGVVSRYTVSQSICAVRAFPLSKGESDDWPEQRIPHR</sequence>
<organism evidence="6 8">
    <name type="scientific">Bifidobacterium eulemuris</name>
    <dbReference type="NCBI Taxonomy" id="1765219"/>
    <lineage>
        <taxon>Bacteria</taxon>
        <taxon>Bacillati</taxon>
        <taxon>Actinomycetota</taxon>
        <taxon>Actinomycetes</taxon>
        <taxon>Bifidobacteriales</taxon>
        <taxon>Bifidobacteriaceae</taxon>
        <taxon>Bifidobacterium</taxon>
    </lineage>
</organism>
<feature type="region of interest" description="Disordered" evidence="4">
    <location>
        <begin position="1317"/>
        <end position="1337"/>
    </location>
</feature>
<dbReference type="RefSeq" id="WP_094636551.1">
    <property type="nucleotide sequence ID" value="NZ_CP062938.1"/>
</dbReference>
<dbReference type="PROSITE" id="PS50853">
    <property type="entry name" value="FN3"/>
    <property type="match status" value="2"/>
</dbReference>
<accession>A0A261GB20</accession>
<dbReference type="Proteomes" id="UP000593943">
    <property type="component" value="Chromosome"/>
</dbReference>
<dbReference type="PANTHER" id="PTHR13817:SF73">
    <property type="entry name" value="FIBRONECTIN TYPE-III DOMAIN-CONTAINING PROTEIN"/>
    <property type="match status" value="1"/>
</dbReference>
<dbReference type="InterPro" id="IPR013783">
    <property type="entry name" value="Ig-like_fold"/>
</dbReference>
<dbReference type="KEGG" id="beu:BE0216_10050"/>
<reference evidence="7 9" key="2">
    <citation type="submission" date="2020-10" db="EMBL/GenBank/DDBJ databases">
        <title>Genome sequencing of Bifidobacterium eulemuris_DSMZ_100216.</title>
        <authorList>
            <person name="Kim J."/>
        </authorList>
    </citation>
    <scope>NUCLEOTIDE SEQUENCE [LARGE SCALE GENOMIC DNA]</scope>
    <source>
        <strain evidence="7 9">DSM 100216</strain>
    </source>
</reference>
<protein>
    <submittedName>
        <fullName evidence="6">ATPase AAA</fullName>
    </submittedName>
    <submittedName>
        <fullName evidence="7">Fibronectin type III domain-containing protein</fullName>
    </submittedName>
</protein>
<name>A0A261GB20_9BIFI</name>